<dbReference type="InterPro" id="IPR050448">
    <property type="entry name" value="OpgB/LTA_synthase_biosynth"/>
</dbReference>
<keyword evidence="5 6" id="KW-0472">Membrane</keyword>
<evidence type="ECO:0000259" key="7">
    <source>
        <dbReference type="Pfam" id="PF00884"/>
    </source>
</evidence>
<feature type="transmembrane region" description="Helical" evidence="6">
    <location>
        <begin position="40"/>
        <end position="60"/>
    </location>
</feature>
<dbReference type="Pfam" id="PF00884">
    <property type="entry name" value="Sulfatase"/>
    <property type="match status" value="1"/>
</dbReference>
<keyword evidence="9" id="KW-1185">Reference proteome</keyword>
<dbReference type="Proteomes" id="UP000019202">
    <property type="component" value="Unassembled WGS sequence"/>
</dbReference>
<comment type="subcellular location">
    <subcellularLocation>
        <location evidence="1">Cell membrane</location>
        <topology evidence="1">Multi-pass membrane protein</topology>
    </subcellularLocation>
</comment>
<evidence type="ECO:0000256" key="6">
    <source>
        <dbReference type="SAM" id="Phobius"/>
    </source>
</evidence>
<feature type="transmembrane region" description="Helical" evidence="6">
    <location>
        <begin position="16"/>
        <end position="34"/>
    </location>
</feature>
<evidence type="ECO:0000256" key="3">
    <source>
        <dbReference type="ARBA" id="ARBA00022692"/>
    </source>
</evidence>
<feature type="transmembrane region" description="Helical" evidence="6">
    <location>
        <begin position="65"/>
        <end position="84"/>
    </location>
</feature>
<evidence type="ECO:0000256" key="2">
    <source>
        <dbReference type="ARBA" id="ARBA00022475"/>
    </source>
</evidence>
<feature type="transmembrane region" description="Helical" evidence="6">
    <location>
        <begin position="146"/>
        <end position="168"/>
    </location>
</feature>
<evidence type="ECO:0000313" key="9">
    <source>
        <dbReference type="Proteomes" id="UP000019202"/>
    </source>
</evidence>
<dbReference type="Gene3D" id="3.40.720.10">
    <property type="entry name" value="Alkaline Phosphatase, subunit A"/>
    <property type="match status" value="1"/>
</dbReference>
<dbReference type="AlphaFoldDB" id="W1J000"/>
<feature type="domain" description="Sulfatase N-terminal" evidence="7">
    <location>
        <begin position="225"/>
        <end position="465"/>
    </location>
</feature>
<dbReference type="EMBL" id="CBXF010000099">
    <property type="protein sequence ID" value="CDL84029.1"/>
    <property type="molecule type" value="Genomic_DNA"/>
</dbReference>
<dbReference type="PANTHER" id="PTHR47371">
    <property type="entry name" value="LIPOTEICHOIC ACID SYNTHASE"/>
    <property type="match status" value="1"/>
</dbReference>
<gene>
    <name evidence="8" type="ORF">XSR1_40070</name>
</gene>
<keyword evidence="3 6" id="KW-0812">Transmembrane</keyword>
<reference evidence="8" key="1">
    <citation type="submission" date="2013-11" db="EMBL/GenBank/DDBJ databases">
        <title>Draft genome sequence and annotation of the entomopathogenic bacteria, Xenorhabdus cabanillasi strain JM26 and Xenorhabdus szentirmai strain DSM 16338.</title>
        <authorList>
            <person name="Gualtieri M."/>
            <person name="Ogier J.C."/>
            <person name="Pages S."/>
            <person name="Givaudan A."/>
            <person name="Gaudriault S."/>
        </authorList>
    </citation>
    <scope>NUCLEOTIDE SEQUENCE [LARGE SCALE GENOMIC DNA]</scope>
    <source>
        <strain evidence="8">DSM 16338</strain>
    </source>
</reference>
<proteinExistence type="predicted"/>
<dbReference type="STRING" id="1427518.XSR1_40070"/>
<dbReference type="CDD" id="cd16015">
    <property type="entry name" value="LTA_synthase"/>
    <property type="match status" value="1"/>
</dbReference>
<sequence length="560" mass="63191">MWNSTKYEEKNMKKKIVLGIYLGLLSIASLILVFEKGGDIYPALISVSMFGIIFGLLFFVSARGLFSAVLTGTLFIILKLLNQIKVHYYKEQLLFSDFNVILDPSNQGTLYHYWLAGIAIAAMIVWLIFNMILSWKAATPVCGIKWRFAGLVVMAAGAWAINLTAHAYHDQWQGTLPKGRGTMTNMVMSAMDVQYQPPKFGLSADYFLQQAKKVTLPEPQSDVKPDVVVLLQESTVNPQLYQLPANVTLPHLYMFQRDAGVSAQSPLRVQTFGGGTWLSEFSVLTGLNTDDFGSRKNAVFYFVVDHLQNSLFRAMKDNGYYTVVLTPFNKSSYHSGHAYKTLGVDRIIQPQELGYPGSLDENLWTIPTQDMLSYVKEILGKETDKPIFIFSLTMYEHGPYKESHHDDYGLTGKTENSVTVGKFSHYMEKIVASDPAIRDFSEFVAKRDKPTVFLYFGDHQPSIHFNRYHSPLSDPAHLTQFTLRDNLKQGTPITTGKLTDISFLGGVILERARLSAPPFYRANMMMRHLCEGALNDCFDHELVDSYKHYIYQQLGAAGKE</sequence>
<dbReference type="InterPro" id="IPR017850">
    <property type="entry name" value="Alkaline_phosphatase_core_sf"/>
</dbReference>
<protein>
    <recommendedName>
        <fullName evidence="7">Sulfatase N-terminal domain-containing protein</fullName>
    </recommendedName>
</protein>
<evidence type="ECO:0000256" key="4">
    <source>
        <dbReference type="ARBA" id="ARBA00022989"/>
    </source>
</evidence>
<accession>W1J000</accession>
<keyword evidence="2" id="KW-1003">Cell membrane</keyword>
<dbReference type="SUPFAM" id="SSF53649">
    <property type="entry name" value="Alkaline phosphatase-like"/>
    <property type="match status" value="1"/>
</dbReference>
<name>W1J000_9GAMM</name>
<evidence type="ECO:0000256" key="1">
    <source>
        <dbReference type="ARBA" id="ARBA00004651"/>
    </source>
</evidence>
<evidence type="ECO:0000313" key="8">
    <source>
        <dbReference type="EMBL" id="CDL84029.1"/>
    </source>
</evidence>
<comment type="caution">
    <text evidence="8">The sequence shown here is derived from an EMBL/GenBank/DDBJ whole genome shotgun (WGS) entry which is preliminary data.</text>
</comment>
<keyword evidence="4 6" id="KW-1133">Transmembrane helix</keyword>
<dbReference type="PANTHER" id="PTHR47371:SF3">
    <property type="entry name" value="PHOSPHOGLYCEROL TRANSFERASE I"/>
    <property type="match status" value="1"/>
</dbReference>
<dbReference type="InterPro" id="IPR000917">
    <property type="entry name" value="Sulfatase_N"/>
</dbReference>
<dbReference type="GO" id="GO:0005886">
    <property type="term" value="C:plasma membrane"/>
    <property type="evidence" value="ECO:0007669"/>
    <property type="project" value="UniProtKB-SubCell"/>
</dbReference>
<organism evidence="8 9">
    <name type="scientific">Xenorhabdus szentirmaii DSM 16338</name>
    <dbReference type="NCBI Taxonomy" id="1427518"/>
    <lineage>
        <taxon>Bacteria</taxon>
        <taxon>Pseudomonadati</taxon>
        <taxon>Pseudomonadota</taxon>
        <taxon>Gammaproteobacteria</taxon>
        <taxon>Enterobacterales</taxon>
        <taxon>Morganellaceae</taxon>
        <taxon>Xenorhabdus</taxon>
    </lineage>
</organism>
<evidence type="ECO:0000256" key="5">
    <source>
        <dbReference type="ARBA" id="ARBA00023136"/>
    </source>
</evidence>
<feature type="transmembrane region" description="Helical" evidence="6">
    <location>
        <begin position="111"/>
        <end position="134"/>
    </location>
</feature>